<dbReference type="PANTHER" id="PTHR31236">
    <property type="entry name" value="BURP DOMAIN PROTEIN USPL1-LIKE"/>
    <property type="match status" value="1"/>
</dbReference>
<dbReference type="Proteomes" id="UP000032180">
    <property type="component" value="Chromosome 5"/>
</dbReference>
<dbReference type="InterPro" id="IPR044816">
    <property type="entry name" value="BURP"/>
</dbReference>
<feature type="signal peptide" evidence="2">
    <location>
        <begin position="1"/>
        <end position="22"/>
    </location>
</feature>
<dbReference type="InterPro" id="IPR004873">
    <property type="entry name" value="BURP_dom"/>
</dbReference>
<evidence type="ECO:0000313" key="5">
    <source>
        <dbReference type="Proteomes" id="UP000032180"/>
    </source>
</evidence>
<feature type="domain" description="BURP" evidence="3">
    <location>
        <begin position="71"/>
        <end position="289"/>
    </location>
</feature>
<dbReference type="AlphaFoldDB" id="A0A0D9WE03"/>
<reference evidence="5" key="2">
    <citation type="submission" date="2013-12" db="EMBL/GenBank/DDBJ databases">
        <authorList>
            <person name="Yu Y."/>
            <person name="Lee S."/>
            <person name="de Baynast K."/>
            <person name="Wissotski M."/>
            <person name="Liu L."/>
            <person name="Talag J."/>
            <person name="Goicoechea J."/>
            <person name="Angelova A."/>
            <person name="Jetty R."/>
            <person name="Kudrna D."/>
            <person name="Golser W."/>
            <person name="Rivera L."/>
            <person name="Zhang J."/>
            <person name="Wing R."/>
        </authorList>
    </citation>
    <scope>NUCLEOTIDE SEQUENCE</scope>
</reference>
<dbReference type="Pfam" id="PF03181">
    <property type="entry name" value="BURP"/>
    <property type="match status" value="1"/>
</dbReference>
<dbReference type="SMART" id="SM01045">
    <property type="entry name" value="BURP"/>
    <property type="match status" value="1"/>
</dbReference>
<dbReference type="HOGENOM" id="CLU_011822_0_1_1"/>
<sequence>MARSPAALLLLLLTAAAGASHGAATTAAELYWKIALPTSPMPGAIRDLINPVGSGSVSSSQEEDTAVGSVFFLEKDLFPGSKMTLMFTRATASAPLLPRGRADAVPFASDRLDEILSMLSVPAGSPAADAMRATLAKCEAAPLPGEVKRCATSLESMVEFAAAGLGTRDVHAVSTELMGGGDGMAASTARQAYTVEGVRPVRVVNGEMVACHGMRYAYVVFGCHTTMMKAYAVALAGEDGSTRVEAVAACHTDAASGIAIKAYRRLGIAPGSVPVCHFLPEDDTLWLRN</sequence>
<reference evidence="4" key="3">
    <citation type="submission" date="2015-04" db="UniProtKB">
        <authorList>
            <consortium name="EnsemblPlants"/>
        </authorList>
    </citation>
    <scope>IDENTIFICATION</scope>
</reference>
<dbReference type="eggNOG" id="ENOG502QT2V">
    <property type="taxonomic scope" value="Eukaryota"/>
</dbReference>
<keyword evidence="5" id="KW-1185">Reference proteome</keyword>
<name>A0A0D9WE03_9ORYZ</name>
<dbReference type="EnsemblPlants" id="LPERR05G06260.1">
    <property type="protein sequence ID" value="LPERR05G06260.1"/>
    <property type="gene ID" value="LPERR05G06260"/>
</dbReference>
<protein>
    <recommendedName>
        <fullName evidence="3">BURP domain-containing protein</fullName>
    </recommendedName>
</protein>
<keyword evidence="1 2" id="KW-0732">Signal</keyword>
<accession>A0A0D9WE03</accession>
<evidence type="ECO:0000313" key="4">
    <source>
        <dbReference type="EnsemblPlants" id="LPERR05G06260.1"/>
    </source>
</evidence>
<organism evidence="4 5">
    <name type="scientific">Leersia perrieri</name>
    <dbReference type="NCBI Taxonomy" id="77586"/>
    <lineage>
        <taxon>Eukaryota</taxon>
        <taxon>Viridiplantae</taxon>
        <taxon>Streptophyta</taxon>
        <taxon>Embryophyta</taxon>
        <taxon>Tracheophyta</taxon>
        <taxon>Spermatophyta</taxon>
        <taxon>Magnoliopsida</taxon>
        <taxon>Liliopsida</taxon>
        <taxon>Poales</taxon>
        <taxon>Poaceae</taxon>
        <taxon>BOP clade</taxon>
        <taxon>Oryzoideae</taxon>
        <taxon>Oryzeae</taxon>
        <taxon>Oryzinae</taxon>
        <taxon>Leersia</taxon>
    </lineage>
</organism>
<evidence type="ECO:0000256" key="1">
    <source>
        <dbReference type="ARBA" id="ARBA00022729"/>
    </source>
</evidence>
<proteinExistence type="predicted"/>
<dbReference type="Gramene" id="LPERR05G06260.1">
    <property type="protein sequence ID" value="LPERR05G06260.1"/>
    <property type="gene ID" value="LPERR05G06260"/>
</dbReference>
<dbReference type="PROSITE" id="PS51277">
    <property type="entry name" value="BURP"/>
    <property type="match status" value="1"/>
</dbReference>
<reference evidence="4 5" key="1">
    <citation type="submission" date="2012-08" db="EMBL/GenBank/DDBJ databases">
        <title>Oryza genome evolution.</title>
        <authorList>
            <person name="Wing R.A."/>
        </authorList>
    </citation>
    <scope>NUCLEOTIDE SEQUENCE</scope>
</reference>
<evidence type="ECO:0000256" key="2">
    <source>
        <dbReference type="SAM" id="SignalP"/>
    </source>
</evidence>
<dbReference type="STRING" id="77586.A0A0D9WE03"/>
<feature type="chain" id="PRO_5002348567" description="BURP domain-containing protein" evidence="2">
    <location>
        <begin position="23"/>
        <end position="289"/>
    </location>
</feature>
<dbReference type="PANTHER" id="PTHR31236:SF31">
    <property type="entry name" value="BURP DOMAIN-CONTAINING PROTEIN 7"/>
    <property type="match status" value="1"/>
</dbReference>
<evidence type="ECO:0000259" key="3">
    <source>
        <dbReference type="PROSITE" id="PS51277"/>
    </source>
</evidence>